<dbReference type="InterPro" id="IPR050362">
    <property type="entry name" value="Cation-dep_OMT"/>
</dbReference>
<dbReference type="HOGENOM" id="CLU_067676_4_0_10"/>
<dbReference type="CDD" id="cd02440">
    <property type="entry name" value="AdoMet_MTases"/>
    <property type="match status" value="1"/>
</dbReference>
<dbReference type="OrthoDB" id="9799672at2"/>
<sequence>MDFLSPELLPALENYALAHSQEELPVLKELDRQTHLRANKPRMLSGHLQGNFLQLISRLMQPKRILEIGTYTGYSAICLAQGLTENGILHTIDNNAEQESITKEFIKKADLEEKIKLHLGNAADIIPTILTENEEWDLVFIDADKPNYALYYDLVFDKVRKGGIIIADNVLWSGKVLTPPNEIKKNDKSTKAILDFNQKNKKDNRTFSMLLPLRDGLMMAIKE</sequence>
<dbReference type="PANTHER" id="PTHR10509">
    <property type="entry name" value="O-METHYLTRANSFERASE-RELATED"/>
    <property type="match status" value="1"/>
</dbReference>
<keyword evidence="5" id="KW-1185">Reference proteome</keyword>
<dbReference type="Proteomes" id="UP000006054">
    <property type="component" value="Chromosome"/>
</dbReference>
<reference evidence="5" key="1">
    <citation type="submission" date="2012-06" db="EMBL/GenBank/DDBJ databases">
        <title>The complete genome of Flexibacter litoralis DSM 6794.</title>
        <authorList>
            <person name="Lucas S."/>
            <person name="Copeland A."/>
            <person name="Lapidus A."/>
            <person name="Glavina del Rio T."/>
            <person name="Dalin E."/>
            <person name="Tice H."/>
            <person name="Bruce D."/>
            <person name="Goodwin L."/>
            <person name="Pitluck S."/>
            <person name="Peters L."/>
            <person name="Ovchinnikova G."/>
            <person name="Lu M."/>
            <person name="Kyrpides N."/>
            <person name="Mavromatis K."/>
            <person name="Ivanova N."/>
            <person name="Brettin T."/>
            <person name="Detter J.C."/>
            <person name="Han C."/>
            <person name="Larimer F."/>
            <person name="Land M."/>
            <person name="Hauser L."/>
            <person name="Markowitz V."/>
            <person name="Cheng J.-F."/>
            <person name="Hugenholtz P."/>
            <person name="Woyke T."/>
            <person name="Wu D."/>
            <person name="Spring S."/>
            <person name="Lang E."/>
            <person name="Kopitz M."/>
            <person name="Brambilla E."/>
            <person name="Klenk H.-P."/>
            <person name="Eisen J.A."/>
        </authorList>
    </citation>
    <scope>NUCLEOTIDE SEQUENCE [LARGE SCALE GENOMIC DNA]</scope>
    <source>
        <strain evidence="5">ATCC 23117 / DSM 6794 / NBRC 15988 / NCIMB 1366 / Sio-4</strain>
    </source>
</reference>
<dbReference type="KEGG" id="fli:Fleli_0468"/>
<organism evidence="4 5">
    <name type="scientific">Bernardetia litoralis (strain ATCC 23117 / DSM 6794 / NBRC 15988 / NCIMB 1366 / Fx l1 / Sio-4)</name>
    <name type="common">Flexibacter litoralis</name>
    <dbReference type="NCBI Taxonomy" id="880071"/>
    <lineage>
        <taxon>Bacteria</taxon>
        <taxon>Pseudomonadati</taxon>
        <taxon>Bacteroidota</taxon>
        <taxon>Cytophagia</taxon>
        <taxon>Cytophagales</taxon>
        <taxon>Bernardetiaceae</taxon>
        <taxon>Bernardetia</taxon>
    </lineage>
</organism>
<dbReference type="AlphaFoldDB" id="I4AG59"/>
<name>I4AG59_BERLS</name>
<dbReference type="Pfam" id="PF01596">
    <property type="entry name" value="Methyltransf_3"/>
    <property type="match status" value="1"/>
</dbReference>
<evidence type="ECO:0000313" key="5">
    <source>
        <dbReference type="Proteomes" id="UP000006054"/>
    </source>
</evidence>
<dbReference type="PROSITE" id="PS51682">
    <property type="entry name" value="SAM_OMT_I"/>
    <property type="match status" value="1"/>
</dbReference>
<dbReference type="EMBL" id="CP003345">
    <property type="protein sequence ID" value="AFM02944.1"/>
    <property type="molecule type" value="Genomic_DNA"/>
</dbReference>
<keyword evidence="3" id="KW-0949">S-adenosyl-L-methionine</keyword>
<dbReference type="SUPFAM" id="SSF53335">
    <property type="entry name" value="S-adenosyl-L-methionine-dependent methyltransferases"/>
    <property type="match status" value="1"/>
</dbReference>
<proteinExistence type="predicted"/>
<dbReference type="STRING" id="880071.Fleli_0468"/>
<evidence type="ECO:0000256" key="2">
    <source>
        <dbReference type="ARBA" id="ARBA00022679"/>
    </source>
</evidence>
<dbReference type="PATRIC" id="fig|880071.3.peg.442"/>
<evidence type="ECO:0000313" key="4">
    <source>
        <dbReference type="EMBL" id="AFM02944.1"/>
    </source>
</evidence>
<dbReference type="InterPro" id="IPR029063">
    <property type="entry name" value="SAM-dependent_MTases_sf"/>
</dbReference>
<keyword evidence="2 4" id="KW-0808">Transferase</keyword>
<dbReference type="Gene3D" id="3.40.50.150">
    <property type="entry name" value="Vaccinia Virus protein VP39"/>
    <property type="match status" value="1"/>
</dbReference>
<evidence type="ECO:0000256" key="1">
    <source>
        <dbReference type="ARBA" id="ARBA00022603"/>
    </source>
</evidence>
<keyword evidence="1 4" id="KW-0489">Methyltransferase</keyword>
<gene>
    <name evidence="4" type="ordered locus">Fleli_0468</name>
</gene>
<dbReference type="GO" id="GO:0032259">
    <property type="term" value="P:methylation"/>
    <property type="evidence" value="ECO:0007669"/>
    <property type="project" value="UniProtKB-KW"/>
</dbReference>
<dbReference type="RefSeq" id="WP_014796404.1">
    <property type="nucleotide sequence ID" value="NC_018018.1"/>
</dbReference>
<accession>I4AG59</accession>
<dbReference type="GO" id="GO:0008757">
    <property type="term" value="F:S-adenosylmethionine-dependent methyltransferase activity"/>
    <property type="evidence" value="ECO:0007669"/>
    <property type="project" value="TreeGrafter"/>
</dbReference>
<protein>
    <submittedName>
        <fullName evidence="4">Putative O-methyltransferase</fullName>
    </submittedName>
</protein>
<dbReference type="eggNOG" id="COG4122">
    <property type="taxonomic scope" value="Bacteria"/>
</dbReference>
<evidence type="ECO:0000256" key="3">
    <source>
        <dbReference type="ARBA" id="ARBA00022691"/>
    </source>
</evidence>
<dbReference type="PANTHER" id="PTHR10509:SF14">
    <property type="entry name" value="CAFFEOYL-COA O-METHYLTRANSFERASE 3-RELATED"/>
    <property type="match status" value="1"/>
</dbReference>
<dbReference type="InterPro" id="IPR002935">
    <property type="entry name" value="SAM_O-MeTrfase"/>
</dbReference>
<dbReference type="GO" id="GO:0008171">
    <property type="term" value="F:O-methyltransferase activity"/>
    <property type="evidence" value="ECO:0007669"/>
    <property type="project" value="InterPro"/>
</dbReference>